<accession>Q7SEF3</accession>
<dbReference type="RefSeq" id="XP_964428.2">
    <property type="nucleotide sequence ID" value="XM_959335.2"/>
</dbReference>
<dbReference type="GeneID" id="3880577"/>
<dbReference type="Proteomes" id="UP000001805">
    <property type="component" value="Chromosome 1, Linkage Group I"/>
</dbReference>
<dbReference type="VEuPathDB" id="FungiDB:NCU03275"/>
<proteinExistence type="predicted"/>
<dbReference type="InParanoid" id="Q7SEF3"/>
<organism evidence="1 2">
    <name type="scientific">Neurospora crassa (strain ATCC 24698 / 74-OR23-1A / CBS 708.71 / DSM 1257 / FGSC 987)</name>
    <dbReference type="NCBI Taxonomy" id="367110"/>
    <lineage>
        <taxon>Eukaryota</taxon>
        <taxon>Fungi</taxon>
        <taxon>Dikarya</taxon>
        <taxon>Ascomycota</taxon>
        <taxon>Pezizomycotina</taxon>
        <taxon>Sordariomycetes</taxon>
        <taxon>Sordariomycetidae</taxon>
        <taxon>Sordariales</taxon>
        <taxon>Sordariaceae</taxon>
        <taxon>Neurospora</taxon>
    </lineage>
</organism>
<keyword evidence="2" id="KW-1185">Reference proteome</keyword>
<evidence type="ECO:0000313" key="2">
    <source>
        <dbReference type="Proteomes" id="UP000001805"/>
    </source>
</evidence>
<name>Q7SEF3_NEUCR</name>
<reference evidence="1 2" key="1">
    <citation type="journal article" date="2003" name="Nature">
        <title>The genome sequence of the filamentous fungus Neurospora crassa.</title>
        <authorList>
            <person name="Galagan J.E."/>
            <person name="Calvo S.E."/>
            <person name="Borkovich K.A."/>
            <person name="Selker E.U."/>
            <person name="Read N.D."/>
            <person name="Jaffe D."/>
            <person name="FitzHugh W."/>
            <person name="Ma L.J."/>
            <person name="Smirnov S."/>
            <person name="Purcell S."/>
            <person name="Rehman B."/>
            <person name="Elkins T."/>
            <person name="Engels R."/>
            <person name="Wang S."/>
            <person name="Nielsen C.B."/>
            <person name="Butler J."/>
            <person name="Endrizzi M."/>
            <person name="Qui D."/>
            <person name="Ianakiev P."/>
            <person name="Bell-Pedersen D."/>
            <person name="Nelson M.A."/>
            <person name="Werner-Washburne M."/>
            <person name="Selitrennikoff C.P."/>
            <person name="Kinsey J.A."/>
            <person name="Braun E.L."/>
            <person name="Zelter A."/>
            <person name="Schulte U."/>
            <person name="Kothe G.O."/>
            <person name="Jedd G."/>
            <person name="Mewes W."/>
            <person name="Staben C."/>
            <person name="Marcotte E."/>
            <person name="Greenberg D."/>
            <person name="Roy A."/>
            <person name="Foley K."/>
            <person name="Naylor J."/>
            <person name="Stange-Thomann N."/>
            <person name="Barrett R."/>
            <person name="Gnerre S."/>
            <person name="Kamal M."/>
            <person name="Kamvysselis M."/>
            <person name="Mauceli E."/>
            <person name="Bielke C."/>
            <person name="Rudd S."/>
            <person name="Frishman D."/>
            <person name="Krystofova S."/>
            <person name="Rasmussen C."/>
            <person name="Metzenberg R.L."/>
            <person name="Perkins D.D."/>
            <person name="Kroken S."/>
            <person name="Cogoni C."/>
            <person name="Macino G."/>
            <person name="Catcheside D."/>
            <person name="Li W."/>
            <person name="Pratt R.J."/>
            <person name="Osmani S.A."/>
            <person name="DeSouza C.P."/>
            <person name="Glass L."/>
            <person name="Orbach M.J."/>
            <person name="Berglund J.A."/>
            <person name="Voelker R."/>
            <person name="Yarden O."/>
            <person name="Plamann M."/>
            <person name="Seiler S."/>
            <person name="Dunlap J."/>
            <person name="Radford A."/>
            <person name="Aramayo R."/>
            <person name="Natvig D.O."/>
            <person name="Alex L.A."/>
            <person name="Mannhaupt G."/>
            <person name="Ebbole D.J."/>
            <person name="Freitag M."/>
            <person name="Paulsen I."/>
            <person name="Sachs M.S."/>
            <person name="Lander E.S."/>
            <person name="Nusbaum C."/>
            <person name="Birren B."/>
        </authorList>
    </citation>
    <scope>NUCLEOTIDE SEQUENCE [LARGE SCALE GENOMIC DNA]</scope>
    <source>
        <strain evidence="2">ATCC 24698 / 74-OR23-1A / CBS 708.71 / DSM 1257 / FGSC 987</strain>
    </source>
</reference>
<dbReference type="HOGENOM" id="CLU_174198_0_0_1"/>
<dbReference type="KEGG" id="ncr:NCU03275"/>
<dbReference type="SMR" id="Q7SEF3"/>
<evidence type="ECO:0000313" key="1">
    <source>
        <dbReference type="EMBL" id="EAA35192.2"/>
    </source>
</evidence>
<dbReference type="AlphaFoldDB" id="Q7SEF3"/>
<dbReference type="PaxDb" id="5141-EFNCRP00000002973"/>
<dbReference type="EMBL" id="CM002236">
    <property type="protein sequence ID" value="EAA35192.2"/>
    <property type="molecule type" value="Genomic_DNA"/>
</dbReference>
<gene>
    <name evidence="1" type="ORF">NCU03275</name>
</gene>
<protein>
    <submittedName>
        <fullName evidence="1">Uncharacterized protein</fullName>
    </submittedName>
</protein>
<sequence>MVCHLVDMSEEGEKKSTSPTYGVFTVLKDAAALGPAQEMSDGTYPAHASWCQFGVCWSTMRSVQGLPCVPSVLRMATRRLDCVIFQLFQGHYLGHSIRLVLAAADTWLL</sequence>